<dbReference type="EMBL" id="JBHTLI010000002">
    <property type="protein sequence ID" value="MFD1096263.1"/>
    <property type="molecule type" value="Genomic_DNA"/>
</dbReference>
<name>A0ABW3NQZ4_9FLAO</name>
<keyword evidence="1" id="KW-0472">Membrane</keyword>
<keyword evidence="1" id="KW-1133">Transmembrane helix</keyword>
<comment type="caution">
    <text evidence="2">The sequence shown here is derived from an EMBL/GenBank/DDBJ whole genome shotgun (WGS) entry which is preliminary data.</text>
</comment>
<keyword evidence="3" id="KW-1185">Reference proteome</keyword>
<sequence>MSTLFIIILVLASILIPIGIFFLGYYAGKELGVSKKLFEINKKKGPEEDN</sequence>
<evidence type="ECO:0000313" key="3">
    <source>
        <dbReference type="Proteomes" id="UP001597131"/>
    </source>
</evidence>
<dbReference type="Proteomes" id="UP001597131">
    <property type="component" value="Unassembled WGS sequence"/>
</dbReference>
<evidence type="ECO:0000256" key="1">
    <source>
        <dbReference type="SAM" id="Phobius"/>
    </source>
</evidence>
<organism evidence="2 3">
    <name type="scientific">Salegentibacter chungangensis</name>
    <dbReference type="NCBI Taxonomy" id="1335724"/>
    <lineage>
        <taxon>Bacteria</taxon>
        <taxon>Pseudomonadati</taxon>
        <taxon>Bacteroidota</taxon>
        <taxon>Flavobacteriia</taxon>
        <taxon>Flavobacteriales</taxon>
        <taxon>Flavobacteriaceae</taxon>
        <taxon>Salegentibacter</taxon>
    </lineage>
</organism>
<feature type="transmembrane region" description="Helical" evidence="1">
    <location>
        <begin position="6"/>
        <end position="27"/>
    </location>
</feature>
<dbReference type="RefSeq" id="WP_380745745.1">
    <property type="nucleotide sequence ID" value="NZ_JBHTLI010000002.1"/>
</dbReference>
<evidence type="ECO:0008006" key="4">
    <source>
        <dbReference type="Google" id="ProtNLM"/>
    </source>
</evidence>
<reference evidence="3" key="1">
    <citation type="journal article" date="2019" name="Int. J. Syst. Evol. Microbiol.">
        <title>The Global Catalogue of Microorganisms (GCM) 10K type strain sequencing project: providing services to taxonomists for standard genome sequencing and annotation.</title>
        <authorList>
            <consortium name="The Broad Institute Genomics Platform"/>
            <consortium name="The Broad Institute Genome Sequencing Center for Infectious Disease"/>
            <person name="Wu L."/>
            <person name="Ma J."/>
        </authorList>
    </citation>
    <scope>NUCLEOTIDE SEQUENCE [LARGE SCALE GENOMIC DNA]</scope>
    <source>
        <strain evidence="3">CCUG 64793</strain>
    </source>
</reference>
<gene>
    <name evidence="2" type="ORF">ACFQ3Q_10925</name>
</gene>
<keyword evidence="1" id="KW-0812">Transmembrane</keyword>
<accession>A0ABW3NQZ4</accession>
<proteinExistence type="predicted"/>
<evidence type="ECO:0000313" key="2">
    <source>
        <dbReference type="EMBL" id="MFD1096263.1"/>
    </source>
</evidence>
<protein>
    <recommendedName>
        <fullName evidence="4">Cbb3-type cytochrome oxidase assembly protein CcoS</fullName>
    </recommendedName>
</protein>